<keyword evidence="2" id="KW-0677">Repeat</keyword>
<evidence type="ECO:0000313" key="8">
    <source>
        <dbReference type="Proteomes" id="UP001140217"/>
    </source>
</evidence>
<dbReference type="InterPro" id="IPR002885">
    <property type="entry name" value="PPR_rpt"/>
</dbReference>
<evidence type="ECO:0000256" key="3">
    <source>
        <dbReference type="ARBA" id="ARBA00044493"/>
    </source>
</evidence>
<comment type="function">
    <text evidence="3">Regulates mitochondrial small subunit maturation by controlling 15S rRNA 5'-end processing. Localizes to the 5' precursor of the 15S rRNA in a position that is subsequently occupied by mS47 in the mature yeast mtSSU. Uses structure and sequence-specific RNA recognition, binding to a single-stranded region of the precursor and specifically recognizing bases -6 to -1. The exchange of Ccm1 for mS47 is coupled to the irreversible removal of precursor rRNA that is accompanied by conformational changes of the mitoribosomal proteins uS5m and mS26. These conformational changes signal completion of 5'-end rRNA processing through protection of the mature 5'-end of the 15S rRNA and stabilization of mS47. The removal of the 5' precursor together with the dissociation of Ccm1 may be catalyzed by the 5'-3' exoribonuclease Pet127. Involved in the specific removal of group I introns in mitochondrial encoded transcripts.</text>
</comment>
<comment type="similarity">
    <text evidence="1">Belongs to the CCM1 family.</text>
</comment>
<dbReference type="NCBIfam" id="TIGR00756">
    <property type="entry name" value="PPR"/>
    <property type="match status" value="1"/>
</dbReference>
<dbReference type="Pfam" id="PF13041">
    <property type="entry name" value="PPR_2"/>
    <property type="match status" value="1"/>
</dbReference>
<evidence type="ECO:0000313" key="7">
    <source>
        <dbReference type="EMBL" id="KAJ2777008.1"/>
    </source>
</evidence>
<comment type="subunit">
    <text evidence="4">Binds to mitochondrial small subunit 15S rRNA.</text>
</comment>
<evidence type="ECO:0000256" key="5">
    <source>
        <dbReference type="PROSITE-ProRule" id="PRU00708"/>
    </source>
</evidence>
<evidence type="ECO:0000256" key="4">
    <source>
        <dbReference type="ARBA" id="ARBA00044511"/>
    </source>
</evidence>
<reference evidence="7" key="1">
    <citation type="submission" date="2022-07" db="EMBL/GenBank/DDBJ databases">
        <title>Phylogenomic reconstructions and comparative analyses of Kickxellomycotina fungi.</title>
        <authorList>
            <person name="Reynolds N.K."/>
            <person name="Stajich J.E."/>
            <person name="Barry K."/>
            <person name="Grigoriev I.V."/>
            <person name="Crous P."/>
            <person name="Smith M.E."/>
        </authorList>
    </citation>
    <scope>NUCLEOTIDE SEQUENCE</scope>
    <source>
        <strain evidence="7">NBRC 105414</strain>
    </source>
</reference>
<dbReference type="OrthoDB" id="185373at2759"/>
<feature type="repeat" description="PPR" evidence="5">
    <location>
        <begin position="76"/>
        <end position="110"/>
    </location>
</feature>
<dbReference type="Gene3D" id="1.25.40.10">
    <property type="entry name" value="Tetratricopeptide repeat domain"/>
    <property type="match status" value="2"/>
</dbReference>
<evidence type="ECO:0000256" key="6">
    <source>
        <dbReference type="SAM" id="MobiDB-lite"/>
    </source>
</evidence>
<organism evidence="7 8">
    <name type="scientific">Coemansia javaensis</name>
    <dbReference type="NCBI Taxonomy" id="2761396"/>
    <lineage>
        <taxon>Eukaryota</taxon>
        <taxon>Fungi</taxon>
        <taxon>Fungi incertae sedis</taxon>
        <taxon>Zoopagomycota</taxon>
        <taxon>Kickxellomycotina</taxon>
        <taxon>Kickxellomycetes</taxon>
        <taxon>Kickxellales</taxon>
        <taxon>Kickxellaceae</taxon>
        <taxon>Coemansia</taxon>
    </lineage>
</organism>
<keyword evidence="8" id="KW-1185">Reference proteome</keyword>
<name>A0A9W8LEX0_9FUNG</name>
<sequence>MFRPSAAAVIRGEPAAQGSSKPIEVKRRPLPTTTSVEYTIPTDPYLLAEKFRQVARSGKLDDAVAIVMQSKTRHQSAVVWNLVIGEYAKTGRLRCALRAHTEMRKRGFRPTATTFTALLRACALSESDNRARIAEQLFASMADHGVRPTIVSHNALLSVYQRQHDVDALLARFNALPADGPAAPSLETYTVVMDACRRELQRQIEALAALGPSQARSFGDARRAALVAGNVRAAFDALLGTWSAYVEDAERRLKSPRSDTQPLGIDARAVRVVLKACHSAYGVNRALGRRGLAVAEQVYGFDRGAGARAADAPLAARLHSTTTSSSSPGSDAEPAAPVVDEAVVDLVFGLCRRDKQHTKAARFWRSLETHFAGELGPLRTRFAEQLKEIAPPVIPAP</sequence>
<protein>
    <recommendedName>
        <fullName evidence="9">Pentacotripeptide-repeat region of PRORP domain-containing protein</fullName>
    </recommendedName>
</protein>
<evidence type="ECO:0000256" key="2">
    <source>
        <dbReference type="ARBA" id="ARBA00022737"/>
    </source>
</evidence>
<feature type="repeat" description="PPR" evidence="5">
    <location>
        <begin position="111"/>
        <end position="148"/>
    </location>
</feature>
<gene>
    <name evidence="7" type="ORF">H4R18_005374</name>
</gene>
<dbReference type="PANTHER" id="PTHR47447">
    <property type="entry name" value="OS03G0856100 PROTEIN"/>
    <property type="match status" value="1"/>
</dbReference>
<dbReference type="EMBL" id="JANBUL010000318">
    <property type="protein sequence ID" value="KAJ2777008.1"/>
    <property type="molecule type" value="Genomic_DNA"/>
</dbReference>
<evidence type="ECO:0008006" key="9">
    <source>
        <dbReference type="Google" id="ProtNLM"/>
    </source>
</evidence>
<dbReference type="AlphaFoldDB" id="A0A9W8LEX0"/>
<accession>A0A9W8LEX0</accession>
<dbReference type="InterPro" id="IPR011990">
    <property type="entry name" value="TPR-like_helical_dom_sf"/>
</dbReference>
<comment type="caution">
    <text evidence="7">The sequence shown here is derived from an EMBL/GenBank/DDBJ whole genome shotgun (WGS) entry which is preliminary data.</text>
</comment>
<dbReference type="Proteomes" id="UP001140217">
    <property type="component" value="Unassembled WGS sequence"/>
</dbReference>
<dbReference type="PANTHER" id="PTHR47447:SF17">
    <property type="entry name" value="OS12G0638900 PROTEIN"/>
    <property type="match status" value="1"/>
</dbReference>
<feature type="region of interest" description="Disordered" evidence="6">
    <location>
        <begin position="1"/>
        <end position="24"/>
    </location>
</feature>
<dbReference type="PROSITE" id="PS51375">
    <property type="entry name" value="PPR"/>
    <property type="match status" value="2"/>
</dbReference>
<proteinExistence type="inferred from homology"/>
<evidence type="ECO:0000256" key="1">
    <source>
        <dbReference type="ARBA" id="ARBA00006192"/>
    </source>
</evidence>